<dbReference type="Proteomes" id="UP000467249">
    <property type="component" value="Chromosome"/>
</dbReference>
<protein>
    <submittedName>
        <fullName evidence="2">Putative glycosyltransferase</fullName>
    </submittedName>
</protein>
<dbReference type="InterPro" id="IPR001173">
    <property type="entry name" value="Glyco_trans_2-like"/>
</dbReference>
<name>A0A6N4WCH3_9MYCO</name>
<evidence type="ECO:0000259" key="1">
    <source>
        <dbReference type="Pfam" id="PF00535"/>
    </source>
</evidence>
<dbReference type="InterPro" id="IPR029044">
    <property type="entry name" value="Nucleotide-diphossugar_trans"/>
</dbReference>
<dbReference type="RefSeq" id="WP_163807067.1">
    <property type="nucleotide sequence ID" value="NZ_AP022620.1"/>
</dbReference>
<dbReference type="Gene3D" id="3.90.550.10">
    <property type="entry name" value="Spore Coat Polysaccharide Biosynthesis Protein SpsA, Chain A"/>
    <property type="match status" value="1"/>
</dbReference>
<dbReference type="SUPFAM" id="SSF53448">
    <property type="entry name" value="Nucleotide-diphospho-sugar transferases"/>
    <property type="match status" value="1"/>
</dbReference>
<dbReference type="PANTHER" id="PTHR43646">
    <property type="entry name" value="GLYCOSYLTRANSFERASE"/>
    <property type="match status" value="1"/>
</dbReference>
<dbReference type="NCBIfam" id="TIGR03965">
    <property type="entry name" value="mycofact_glyco"/>
    <property type="match status" value="1"/>
</dbReference>
<feature type="domain" description="Glycosyltransferase 2-like" evidence="1">
    <location>
        <begin position="94"/>
        <end position="219"/>
    </location>
</feature>
<sequence>MSKRAGLPAGRRVLLDDRIRLWGNASVVLGGSPWGVTRIAPAGRAFVRRLRDAGRAGAVPAAGVEHSLADLLVARGIAHPLVAGATAAAGEVDVIVPAYERPELLDICLASLSAATPARILVVDDASIDPAVSEVARLRGAVVVRHPVNRGPAAARNSGLNASTSPIVAFVDADCASTEGWLEPLVVHFDDPRVGAVAPRIIARSASRGLLARYEQARSALDMGPRPELVAHGAPLGFLPSAALVVRRSALGDKAFDEEMRVGEDVDLIWRLVDQGWLVRYEPASIVTHQTRPSARGWLRQVFGYGTSAAALESRHPGRLAPARLSGWNLAIVALLMGHRIPRRTAIVGALGGTAAVCGLLARSLRSSSVDPRIAPYIVGKGLISDLEATGHWLRREAWPIGWLALVSMPRSRWARLGAGVMVGPIIREWFDRRPDVDMARYVALHLAEDAAYGSGVLARARGLHGLAVLAPRIRLPHLPRRAAMRQANRQR</sequence>
<dbReference type="GO" id="GO:0016740">
    <property type="term" value="F:transferase activity"/>
    <property type="evidence" value="ECO:0007669"/>
    <property type="project" value="UniProtKB-KW"/>
</dbReference>
<keyword evidence="3" id="KW-1185">Reference proteome</keyword>
<dbReference type="KEGG" id="many:MANY_50530"/>
<gene>
    <name evidence="2" type="ORF">MANY_50530</name>
</gene>
<dbReference type="EMBL" id="AP022620">
    <property type="protein sequence ID" value="BBZ79716.1"/>
    <property type="molecule type" value="Genomic_DNA"/>
</dbReference>
<accession>A0A6N4WCH3</accession>
<dbReference type="InterPro" id="IPR023981">
    <property type="entry name" value="MftF"/>
</dbReference>
<reference evidence="2 3" key="1">
    <citation type="journal article" date="2019" name="Emerg. Microbes Infect.">
        <title>Comprehensive subspecies identification of 175 nontuberculous mycobacteria species based on 7547 genomic profiles.</title>
        <authorList>
            <person name="Matsumoto Y."/>
            <person name="Kinjo T."/>
            <person name="Motooka D."/>
            <person name="Nabeya D."/>
            <person name="Jung N."/>
            <person name="Uechi K."/>
            <person name="Horii T."/>
            <person name="Iida T."/>
            <person name="Fujita J."/>
            <person name="Nakamura S."/>
        </authorList>
    </citation>
    <scope>NUCLEOTIDE SEQUENCE [LARGE SCALE GENOMIC DNA]</scope>
    <source>
        <strain evidence="2 3">JCM 30275</strain>
    </source>
</reference>
<organism evidence="2 3">
    <name type="scientific">Mycolicibacterium anyangense</name>
    <dbReference type="NCBI Taxonomy" id="1431246"/>
    <lineage>
        <taxon>Bacteria</taxon>
        <taxon>Bacillati</taxon>
        <taxon>Actinomycetota</taxon>
        <taxon>Actinomycetes</taxon>
        <taxon>Mycobacteriales</taxon>
        <taxon>Mycobacteriaceae</taxon>
        <taxon>Mycolicibacterium</taxon>
    </lineage>
</organism>
<dbReference type="AlphaFoldDB" id="A0A6N4WCH3"/>
<dbReference type="PANTHER" id="PTHR43646:SF6">
    <property type="entry name" value="PRE-MYCOFACTOCIN GLYCOSYLTRANSFERASE"/>
    <property type="match status" value="1"/>
</dbReference>
<evidence type="ECO:0000313" key="2">
    <source>
        <dbReference type="EMBL" id="BBZ79716.1"/>
    </source>
</evidence>
<evidence type="ECO:0000313" key="3">
    <source>
        <dbReference type="Proteomes" id="UP000467249"/>
    </source>
</evidence>
<proteinExistence type="predicted"/>
<keyword evidence="2" id="KW-0808">Transferase</keyword>
<dbReference type="Pfam" id="PF00535">
    <property type="entry name" value="Glycos_transf_2"/>
    <property type="match status" value="1"/>
</dbReference>